<name>F6FUS4_ISOV2</name>
<dbReference type="Proteomes" id="UP000009236">
    <property type="component" value="Chromosome"/>
</dbReference>
<accession>F6FUS4</accession>
<protein>
    <submittedName>
        <fullName evidence="2">Uncharacterized protein</fullName>
    </submittedName>
</protein>
<evidence type="ECO:0000313" key="2">
    <source>
        <dbReference type="EMBL" id="AEG43335.1"/>
    </source>
</evidence>
<dbReference type="AlphaFoldDB" id="F6FUS4"/>
<feature type="region of interest" description="Disordered" evidence="1">
    <location>
        <begin position="184"/>
        <end position="238"/>
    </location>
</feature>
<proteinExistence type="predicted"/>
<dbReference type="STRING" id="743718.Isova_0540"/>
<dbReference type="HOGENOM" id="CLU_1184662_0_0_11"/>
<dbReference type="EMBL" id="CP002810">
    <property type="protein sequence ID" value="AEG43335.1"/>
    <property type="molecule type" value="Genomic_DNA"/>
</dbReference>
<feature type="compositionally biased region" description="Basic and acidic residues" evidence="1">
    <location>
        <begin position="213"/>
        <end position="230"/>
    </location>
</feature>
<dbReference type="eggNOG" id="ENOG503304R">
    <property type="taxonomic scope" value="Bacteria"/>
</dbReference>
<keyword evidence="3" id="KW-1185">Reference proteome</keyword>
<feature type="compositionally biased region" description="Low complexity" evidence="1">
    <location>
        <begin position="184"/>
        <end position="211"/>
    </location>
</feature>
<organism evidence="3">
    <name type="scientific">Isoptericola variabilis (strain 225)</name>
    <dbReference type="NCBI Taxonomy" id="743718"/>
    <lineage>
        <taxon>Bacteria</taxon>
        <taxon>Bacillati</taxon>
        <taxon>Actinomycetota</taxon>
        <taxon>Actinomycetes</taxon>
        <taxon>Micrococcales</taxon>
        <taxon>Promicromonosporaceae</taxon>
        <taxon>Isoptericola</taxon>
    </lineage>
</organism>
<dbReference type="RefSeq" id="WP_013837730.1">
    <property type="nucleotide sequence ID" value="NC_015588.1"/>
</dbReference>
<sequence>MAAALVAAGTFGGYGIGRAVEAVREAWPDPGPQLLADKAVPPEPLDVSGPAGTCTAQEVDLTLTAGATSVREGEPLVFTVGVENVGRVPCLFDGGAASLAVTITDASGEDRVWSSADCASGTQELMLGPGDAAPPREVRWSSVRTVPGCEGGQPPVTPGTYQAKVTMADVPGAESDVVTFTVAAPASASPTPSPEPSAAEPSAEPSAAPTAEDAEKDRGKPDDAEDRPRGGENNGKKP</sequence>
<evidence type="ECO:0000256" key="1">
    <source>
        <dbReference type="SAM" id="MobiDB-lite"/>
    </source>
</evidence>
<reference evidence="2 3" key="1">
    <citation type="submission" date="2011-05" db="EMBL/GenBank/DDBJ databases">
        <title>Complete sequence of Isoptericola variabilis 225.</title>
        <authorList>
            <consortium name="US DOE Joint Genome Institute"/>
            <person name="Lucas S."/>
            <person name="Han J."/>
            <person name="Lapidus A."/>
            <person name="Cheng J.-F."/>
            <person name="Goodwin L."/>
            <person name="Pitluck S."/>
            <person name="Peters L."/>
            <person name="Mikhailova N."/>
            <person name="Zeytun A."/>
            <person name="Han C."/>
            <person name="Tapia R."/>
            <person name="Land M."/>
            <person name="Hauser L."/>
            <person name="Kyrpides N."/>
            <person name="Ivanova N."/>
            <person name="Pagani I."/>
            <person name="Siebers A."/>
            <person name="Allgaier M."/>
            <person name="Thelen M."/>
            <person name="Hugenholtz P."/>
            <person name="Gladden J."/>
            <person name="Woyke T."/>
        </authorList>
    </citation>
    <scope>NUCLEOTIDE SEQUENCE [LARGE SCALE GENOMIC DNA]</scope>
    <source>
        <strain evidence="3">225</strain>
    </source>
</reference>
<gene>
    <name evidence="2" type="ordered locus">Isova_0540</name>
</gene>
<evidence type="ECO:0000313" key="3">
    <source>
        <dbReference type="Proteomes" id="UP000009236"/>
    </source>
</evidence>
<dbReference type="KEGG" id="iva:Isova_0540"/>